<organism evidence="1 2">
    <name type="scientific">Pseudomonas fluorescens</name>
    <dbReference type="NCBI Taxonomy" id="294"/>
    <lineage>
        <taxon>Bacteria</taxon>
        <taxon>Pseudomonadati</taxon>
        <taxon>Pseudomonadota</taxon>
        <taxon>Gammaproteobacteria</taxon>
        <taxon>Pseudomonadales</taxon>
        <taxon>Pseudomonadaceae</taxon>
        <taxon>Pseudomonas</taxon>
    </lineage>
</organism>
<reference evidence="1 2" key="1">
    <citation type="submission" date="2019-09" db="EMBL/GenBank/DDBJ databases">
        <authorList>
            <person name="Chandra G."/>
            <person name="Truman W A."/>
        </authorList>
    </citation>
    <scope>NUCLEOTIDE SEQUENCE [LARGE SCALE GENOMIC DNA]</scope>
    <source>
        <strain evidence="1">PS870</strain>
    </source>
</reference>
<accession>A0A5E7L7J3</accession>
<gene>
    <name evidence="1" type="ORF">PS870_03168</name>
</gene>
<name>A0A5E7L7J3_PSEFL</name>
<dbReference type="AlphaFoldDB" id="A0A5E7L7J3"/>
<dbReference type="EMBL" id="CABVIK010000009">
    <property type="protein sequence ID" value="VVP08133.1"/>
    <property type="molecule type" value="Genomic_DNA"/>
</dbReference>
<proteinExistence type="predicted"/>
<sequence length="146" mass="16257">MSRSGYSDDCGGWGLVCWRGAVKSALSGKRGQLFLVELRDALDAMPDKRLVTDTLEADGQFCTLGVLGAKRGLEMSTIDSHCRESVSEAFGIAEAMAAEIVYENDEHPGNYEMHADGRGKWVAETPEHRWHRMRKWVDSNIKQVTP</sequence>
<dbReference type="Proteomes" id="UP000349468">
    <property type="component" value="Unassembled WGS sequence"/>
</dbReference>
<protein>
    <submittedName>
        <fullName evidence="1">Uncharacterized protein</fullName>
    </submittedName>
</protein>
<evidence type="ECO:0000313" key="1">
    <source>
        <dbReference type="EMBL" id="VVP08133.1"/>
    </source>
</evidence>
<evidence type="ECO:0000313" key="2">
    <source>
        <dbReference type="Proteomes" id="UP000349468"/>
    </source>
</evidence>
<dbReference type="RefSeq" id="WP_154912608.1">
    <property type="nucleotide sequence ID" value="NZ_CABVIK010000009.1"/>
</dbReference>